<dbReference type="EMBL" id="LUEZ02000049">
    <property type="protein sequence ID" value="RDB22765.1"/>
    <property type="molecule type" value="Genomic_DNA"/>
</dbReference>
<reference evidence="1" key="1">
    <citation type="submission" date="2018-04" db="EMBL/GenBank/DDBJ databases">
        <title>Whole genome sequencing of Hypsizygus marmoreus.</title>
        <authorList>
            <person name="Choi I.-G."/>
            <person name="Min B."/>
            <person name="Kim J.-G."/>
            <person name="Kim S."/>
            <person name="Oh Y.-L."/>
            <person name="Kong W.-S."/>
            <person name="Park H."/>
            <person name="Jeong J."/>
            <person name="Song E.-S."/>
        </authorList>
    </citation>
    <scope>NUCLEOTIDE SEQUENCE [LARGE SCALE GENOMIC DNA]</scope>
    <source>
        <strain evidence="1">51987-8</strain>
    </source>
</reference>
<comment type="caution">
    <text evidence="1">The sequence shown here is derived from an EMBL/GenBank/DDBJ whole genome shotgun (WGS) entry which is preliminary data.</text>
</comment>
<dbReference type="AlphaFoldDB" id="A0A369JQV3"/>
<gene>
    <name evidence="1" type="ORF">Hypma_010236</name>
</gene>
<dbReference type="Proteomes" id="UP000076154">
    <property type="component" value="Unassembled WGS sequence"/>
</dbReference>
<proteinExistence type="predicted"/>
<evidence type="ECO:0000313" key="2">
    <source>
        <dbReference type="Proteomes" id="UP000076154"/>
    </source>
</evidence>
<dbReference type="InParanoid" id="A0A369JQV3"/>
<keyword evidence="2" id="KW-1185">Reference proteome</keyword>
<name>A0A369JQV3_HYPMA</name>
<evidence type="ECO:0000313" key="1">
    <source>
        <dbReference type="EMBL" id="RDB22765.1"/>
    </source>
</evidence>
<organism evidence="1 2">
    <name type="scientific">Hypsizygus marmoreus</name>
    <name type="common">White beech mushroom</name>
    <name type="synonym">Agaricus marmoreus</name>
    <dbReference type="NCBI Taxonomy" id="39966"/>
    <lineage>
        <taxon>Eukaryota</taxon>
        <taxon>Fungi</taxon>
        <taxon>Dikarya</taxon>
        <taxon>Basidiomycota</taxon>
        <taxon>Agaricomycotina</taxon>
        <taxon>Agaricomycetes</taxon>
        <taxon>Agaricomycetidae</taxon>
        <taxon>Agaricales</taxon>
        <taxon>Tricholomatineae</taxon>
        <taxon>Lyophyllaceae</taxon>
        <taxon>Hypsizygus</taxon>
    </lineage>
</organism>
<accession>A0A369JQV3</accession>
<protein>
    <submittedName>
        <fullName evidence="1">Uncharacterized protein</fullName>
    </submittedName>
</protein>
<sequence>MSGTRLFLSPANQLPICPQGINQFESGPFRPIKRPHIWNTWNQDPTLFSRATLVKLCDPPNGEERLLLRRFSTSFRDTVHHPSNKRRNERAKHGLTCGRRVSSRVWGVGVVIADCHDPKQQYDYPWEWAIAG</sequence>